<organism evidence="8 9">
    <name type="scientific">Byssothecium circinans</name>
    <dbReference type="NCBI Taxonomy" id="147558"/>
    <lineage>
        <taxon>Eukaryota</taxon>
        <taxon>Fungi</taxon>
        <taxon>Dikarya</taxon>
        <taxon>Ascomycota</taxon>
        <taxon>Pezizomycotina</taxon>
        <taxon>Dothideomycetes</taxon>
        <taxon>Pleosporomycetidae</taxon>
        <taxon>Pleosporales</taxon>
        <taxon>Massarineae</taxon>
        <taxon>Massarinaceae</taxon>
        <taxon>Byssothecium</taxon>
    </lineage>
</organism>
<dbReference type="EMBL" id="ML977005">
    <property type="protein sequence ID" value="KAF1953247.1"/>
    <property type="molecule type" value="Genomic_DNA"/>
</dbReference>
<evidence type="ECO:0000259" key="7">
    <source>
        <dbReference type="Pfam" id="PF08244"/>
    </source>
</evidence>
<dbReference type="GO" id="GO:0004575">
    <property type="term" value="F:sucrose alpha-glucosidase activity"/>
    <property type="evidence" value="ECO:0007669"/>
    <property type="project" value="TreeGrafter"/>
</dbReference>
<reference evidence="8" key="1">
    <citation type="journal article" date="2020" name="Stud. Mycol.">
        <title>101 Dothideomycetes genomes: a test case for predicting lifestyles and emergence of pathogens.</title>
        <authorList>
            <person name="Haridas S."/>
            <person name="Albert R."/>
            <person name="Binder M."/>
            <person name="Bloem J."/>
            <person name="Labutti K."/>
            <person name="Salamov A."/>
            <person name="Andreopoulos B."/>
            <person name="Baker S."/>
            <person name="Barry K."/>
            <person name="Bills G."/>
            <person name="Bluhm B."/>
            <person name="Cannon C."/>
            <person name="Castanera R."/>
            <person name="Culley D."/>
            <person name="Daum C."/>
            <person name="Ezra D."/>
            <person name="Gonzalez J."/>
            <person name="Henrissat B."/>
            <person name="Kuo A."/>
            <person name="Liang C."/>
            <person name="Lipzen A."/>
            <person name="Lutzoni F."/>
            <person name="Magnuson J."/>
            <person name="Mondo S."/>
            <person name="Nolan M."/>
            <person name="Ohm R."/>
            <person name="Pangilinan J."/>
            <person name="Park H.-J."/>
            <person name="Ramirez L."/>
            <person name="Alfaro M."/>
            <person name="Sun H."/>
            <person name="Tritt A."/>
            <person name="Yoshinaga Y."/>
            <person name="Zwiers L.-H."/>
            <person name="Turgeon B."/>
            <person name="Goodwin S."/>
            <person name="Spatafora J."/>
            <person name="Crous P."/>
            <person name="Grigoriev I."/>
        </authorList>
    </citation>
    <scope>NUCLEOTIDE SEQUENCE</scope>
    <source>
        <strain evidence="8">CBS 675.92</strain>
    </source>
</reference>
<dbReference type="SMART" id="SM00640">
    <property type="entry name" value="Glyco_32"/>
    <property type="match status" value="1"/>
</dbReference>
<name>A0A6A5TWD1_9PLEO</name>
<feature type="domain" description="Glycosyl hydrolase family 32 C-terminal" evidence="7">
    <location>
        <begin position="451"/>
        <end position="620"/>
    </location>
</feature>
<dbReference type="PANTHER" id="PTHR42800:SF3">
    <property type="entry name" value="GLYCOSYL HYDROLASE FAMILY 32 N-TERMINAL DOMAIN-CONTAINING PROTEIN"/>
    <property type="match status" value="1"/>
</dbReference>
<dbReference type="SUPFAM" id="SSF75005">
    <property type="entry name" value="Arabinanase/levansucrase/invertase"/>
    <property type="match status" value="1"/>
</dbReference>
<evidence type="ECO:0000256" key="5">
    <source>
        <dbReference type="SAM" id="SignalP"/>
    </source>
</evidence>
<sequence>MRRTISSTVYFTIAVLAVDPLTARLSPPDYNSAPPNLSTLSNSSLYDTWRPKAHVLPTYGAIGDPCMHYTDPATGLFHVGYLHEGASGATTSDLVTYEDVNPNSEPFIRAGGINDHLAVFDGSVIEQGINGTPTLLYTSVSYLPIQWTIKYTKGSETQSLAMATDGGRNFTKLEHGPVIPSPPFALNVTGFRDPYVFQNPIFDDVLKSANGTWYTIISGGVHSEGPSIFLYRQYEQDPEFQTWEYLGQWWHEPANSTWTEEGWAGRWGFNFEVGNLFTLDSEGYNPHGEIFATIGGEWSYAPIVPQVSDERDMLWVAGTQNISKDGNLEFRPTMAGFLDWGRSAYAAAGKELRASSAPGQNSGAPDRFITYLWLTGNFYGTLAFPTQQQNWSGSLLLPRELSVGYIDVVDNELSREKGSWRIETEHGNGTLTLVTLHQEIARETVAAFKSNGTSQFTQAGGTFSESKALDRSPSSKHYVLTTTLTFLSSSRNNTNLKAGLKILSGAHESTTIYYQFSNESLIIDRSNSSAAASTTPGIPTDPEVGKLRLFDVPNGSNGTSIEALELTVVVDGGVVEVHANGRFALSTWIWSWWEDSRDVGAFVEGAGESGVEFGDVEIWEGLVDAWPGRSA</sequence>
<dbReference type="GO" id="GO:0005987">
    <property type="term" value="P:sucrose catabolic process"/>
    <property type="evidence" value="ECO:0007669"/>
    <property type="project" value="TreeGrafter"/>
</dbReference>
<dbReference type="InterPro" id="IPR013189">
    <property type="entry name" value="Glyco_hydro_32_C"/>
</dbReference>
<evidence type="ECO:0000313" key="9">
    <source>
        <dbReference type="Proteomes" id="UP000800035"/>
    </source>
</evidence>
<dbReference type="Pfam" id="PF00251">
    <property type="entry name" value="Glyco_hydro_32N"/>
    <property type="match status" value="1"/>
</dbReference>
<dbReference type="InterPro" id="IPR013320">
    <property type="entry name" value="ConA-like_dom_sf"/>
</dbReference>
<dbReference type="Proteomes" id="UP000800035">
    <property type="component" value="Unassembled WGS sequence"/>
</dbReference>
<dbReference type="Pfam" id="PF08244">
    <property type="entry name" value="Glyco_hydro_32C"/>
    <property type="match status" value="1"/>
</dbReference>
<accession>A0A6A5TWD1</accession>
<dbReference type="InterPro" id="IPR001362">
    <property type="entry name" value="Glyco_hydro_32"/>
</dbReference>
<dbReference type="InterPro" id="IPR013148">
    <property type="entry name" value="Glyco_hydro_32_N"/>
</dbReference>
<dbReference type="GO" id="GO:0005737">
    <property type="term" value="C:cytoplasm"/>
    <property type="evidence" value="ECO:0007669"/>
    <property type="project" value="TreeGrafter"/>
</dbReference>
<proteinExistence type="inferred from homology"/>
<keyword evidence="3 4" id="KW-0326">Glycosidase</keyword>
<dbReference type="SUPFAM" id="SSF49899">
    <property type="entry name" value="Concanavalin A-like lectins/glucanases"/>
    <property type="match status" value="1"/>
</dbReference>
<evidence type="ECO:0000256" key="4">
    <source>
        <dbReference type="RuleBase" id="RU362110"/>
    </source>
</evidence>
<feature type="domain" description="Glycosyl hydrolase family 32 N-terminal" evidence="6">
    <location>
        <begin position="89"/>
        <end position="403"/>
    </location>
</feature>
<feature type="signal peptide" evidence="5">
    <location>
        <begin position="1"/>
        <end position="23"/>
    </location>
</feature>
<dbReference type="Gene3D" id="2.60.120.560">
    <property type="entry name" value="Exo-inulinase, domain 1"/>
    <property type="match status" value="1"/>
</dbReference>
<evidence type="ECO:0000256" key="2">
    <source>
        <dbReference type="ARBA" id="ARBA00022801"/>
    </source>
</evidence>
<dbReference type="InterPro" id="IPR023296">
    <property type="entry name" value="Glyco_hydro_beta-prop_sf"/>
</dbReference>
<evidence type="ECO:0000313" key="8">
    <source>
        <dbReference type="EMBL" id="KAF1953247.1"/>
    </source>
</evidence>
<dbReference type="CDD" id="cd18621">
    <property type="entry name" value="GH32_XdINV-like"/>
    <property type="match status" value="1"/>
</dbReference>
<comment type="similarity">
    <text evidence="1 4">Belongs to the glycosyl hydrolase 32 family.</text>
</comment>
<keyword evidence="5" id="KW-0732">Signal</keyword>
<evidence type="ECO:0000256" key="1">
    <source>
        <dbReference type="ARBA" id="ARBA00009902"/>
    </source>
</evidence>
<protein>
    <submittedName>
        <fullName evidence="8">Extracellular invertase</fullName>
    </submittedName>
</protein>
<dbReference type="AlphaFoldDB" id="A0A6A5TWD1"/>
<dbReference type="Gene3D" id="2.115.10.20">
    <property type="entry name" value="Glycosyl hydrolase domain, family 43"/>
    <property type="match status" value="1"/>
</dbReference>
<gene>
    <name evidence="8" type="ORF">CC80DRAFT_152685</name>
</gene>
<evidence type="ECO:0000256" key="3">
    <source>
        <dbReference type="ARBA" id="ARBA00023295"/>
    </source>
</evidence>
<dbReference type="OrthoDB" id="202537at2759"/>
<feature type="chain" id="PRO_5025414547" evidence="5">
    <location>
        <begin position="24"/>
        <end position="631"/>
    </location>
</feature>
<dbReference type="PANTHER" id="PTHR42800">
    <property type="entry name" value="EXOINULINASE INUD (AFU_ORTHOLOGUE AFUA_5G00480)"/>
    <property type="match status" value="1"/>
</dbReference>
<evidence type="ECO:0000259" key="6">
    <source>
        <dbReference type="Pfam" id="PF00251"/>
    </source>
</evidence>
<keyword evidence="2 4" id="KW-0378">Hydrolase</keyword>
<keyword evidence="9" id="KW-1185">Reference proteome</keyword>